<dbReference type="InterPro" id="IPR001878">
    <property type="entry name" value="Znf_CCHC"/>
</dbReference>
<dbReference type="GO" id="GO:0003676">
    <property type="term" value="F:nucleic acid binding"/>
    <property type="evidence" value="ECO:0007669"/>
    <property type="project" value="InterPro"/>
</dbReference>
<dbReference type="SUPFAM" id="SSF56672">
    <property type="entry name" value="DNA/RNA polymerases"/>
    <property type="match status" value="1"/>
</dbReference>
<evidence type="ECO:0000256" key="1">
    <source>
        <dbReference type="ARBA" id="ARBA00022670"/>
    </source>
</evidence>
<feature type="compositionally biased region" description="Polar residues" evidence="6">
    <location>
        <begin position="1655"/>
        <end position="1666"/>
    </location>
</feature>
<sequence length="1701" mass="193601">MSFSLRSIIEKEKLAFNGANFLDWNRNLRLALRFEKKEYLLTTPFPAIDSEASEKEQSDLDKYVMDDMEISTLIVAVMDPELQKEFIDSGLGVYDIMTRLKNMFQVKARTERGKLIKTIATARLAEGQEVGPYVMKMAGYFRQLEKLDTPFTVGAAQDFILNSLPSLYTGFIVNYRMNGMDKTMDELHNMLVETEESLKKQKDHKDVLAVSEKSKKVKKKFHRNDKGKGKGKVTPKAFAKVVPEGSKKNKNPATSDTVCYYCSGKGHWKRNCPKYLSDKKGGIVPPSTSGIFVIETLLASSDNDWIFDTGSCAHICRNVQALRSKKQLKKGEVQLRVGNGMCVSAMAIGAVELILPSGMVLELKDVYFVPVITRNIISISCLDMDGFSITIKDNCCSLFRNDVCFCIARNLNGLYVLDTSEHILSVEHNNRKRKFSHEGSTFMWHCRLGHINENRIKRLQTVGLLDQFDFESIDICESCLKGKMTKAPFTKKGVRASNLLELIHTDVCGPMNFCARGGYSYFITFTDDYSRYGYIYLMRHKSESFEKFKEFKNEVENQLDRKIKTLRSDRGGEYLSMEFGDYLKECGIVPQLTPPGTPQWNGVSERRNRTLLDMVRSMMSQADLPKSFWGFSLETAAFTLNRVPSKSVATTPYECWFGKKPSMMFLKIWGCEAYVKKLTNDKLSSKSNKCYFVGYPKATKSYYFYNREENKIVVARHAIFLEKEFLSKPSSGNDVVIEEIHEPIQDAPQVGDLVVPDVAPNEVEARSIPQVVVDVVNEPIPSIEFSDLSLADSRRGTQSVETQEQIPQVVVEQVQESQTPPNVVPRRSTRDSRPPNRYMDMYDVLIIENDEPLTVDDMRKRPDSKKWLEAMESEMQSMYDNKVWTLVDHHEGVKPIENKWIFKRKIDMDGNLTIYKARLVAKGFRQIQGVDYEETFSPVVMFKSIRILLAIAAYYDYEIWQMDVKTAFLNGDLEEDVYMTQPECFIDPKNANKICKLQRSIYGLKQASRSWNKRFDNEIKELNFIQCEKEACVYKRISGSVVVFLILYVDDILLIGNEVSELNAVKTSLKKVFSMKDLGEATYILGIKIYRDRSRRMIGLSQEVYIDKVFESHNLASSKKGFLPMSHGTYLSKTQCPSTDGDKEFMKKFRYPSAIGSIMYAMLCTRPDVAYPISTTSRFQANPGLAHWTAVKNILKYLKRTKDSFLIYGGDQELVVSGYTDASFQTDRDDSKSQTGFVYLLNGGAVSWKSSKQDTTADSVTEAEYLAAGEAAKEGVWMKEFLTELEVVPSISGPVDLYCDNTGAIAQSKEPRSHQRTKHILWRFHLIRQFVNDGWIKVKRVDGVANTADPLTKPLSRAAHELHVASMGIRRMPEFGMEDAMVLGLWQTASVIKRKRTSVRRPQKISLLLYGSCDSFPLSYTPSSDEVKNISPDDSSGFDGSSQRKEFYLCDPLLKSASLNEANKKRKKDERFYGTTSSRDQELHTLDMRSGECRIYSHRLDGPSTMGAESKLKKLKFKVGGVTRTIHATSNVKAANLASSSMKFTYQDNYDADHFPFGKERFSYGDEPEYACGVNSSMRKFTETKLSGKKLDHVYLSRATKDCRKRFKSDDTGYIEEKEPCSDDGHVEQKRKEKTLLIDSPPDVRLEPLTKRQRSLQSCKDGNGSSLIEFPDGLPPAPSRSKIQFHCFYLKHLQNWVSILV</sequence>
<comment type="caution">
    <text evidence="9">The sequence shown here is derived from an EMBL/GenBank/DDBJ whole genome shotgun (WGS) entry which is preliminary data.</text>
</comment>
<feature type="domain" description="Integrase catalytic" evidence="8">
    <location>
        <begin position="484"/>
        <end position="660"/>
    </location>
</feature>
<dbReference type="InterPro" id="IPR036397">
    <property type="entry name" value="RNaseH_sf"/>
</dbReference>
<dbReference type="GO" id="GO:0006508">
    <property type="term" value="P:proteolysis"/>
    <property type="evidence" value="ECO:0007669"/>
    <property type="project" value="UniProtKB-KW"/>
</dbReference>
<dbReference type="PANTHER" id="PTHR42648:SF27">
    <property type="entry name" value="RNA-DIRECTED DNA POLYMERASE"/>
    <property type="match status" value="1"/>
</dbReference>
<evidence type="ECO:0000256" key="2">
    <source>
        <dbReference type="ARBA" id="ARBA00022723"/>
    </source>
</evidence>
<evidence type="ECO:0000259" key="8">
    <source>
        <dbReference type="PROSITE" id="PS50994"/>
    </source>
</evidence>
<organism evidence="9 10">
    <name type="scientific">Platanthera zijinensis</name>
    <dbReference type="NCBI Taxonomy" id="2320716"/>
    <lineage>
        <taxon>Eukaryota</taxon>
        <taxon>Viridiplantae</taxon>
        <taxon>Streptophyta</taxon>
        <taxon>Embryophyta</taxon>
        <taxon>Tracheophyta</taxon>
        <taxon>Spermatophyta</taxon>
        <taxon>Magnoliopsida</taxon>
        <taxon>Liliopsida</taxon>
        <taxon>Asparagales</taxon>
        <taxon>Orchidaceae</taxon>
        <taxon>Orchidoideae</taxon>
        <taxon>Orchideae</taxon>
        <taxon>Orchidinae</taxon>
        <taxon>Platanthera</taxon>
    </lineage>
</organism>
<accession>A0AAP0C1Q1</accession>
<dbReference type="Proteomes" id="UP001418222">
    <property type="component" value="Unassembled WGS sequence"/>
</dbReference>
<feature type="region of interest" description="Disordered" evidence="6">
    <location>
        <begin position="1651"/>
        <end position="1673"/>
    </location>
</feature>
<dbReference type="PANTHER" id="PTHR42648">
    <property type="entry name" value="TRANSPOSASE, PUTATIVE-RELATED"/>
    <property type="match status" value="1"/>
</dbReference>
<reference evidence="9 10" key="1">
    <citation type="journal article" date="2022" name="Nat. Plants">
        <title>Genomes of leafy and leafless Platanthera orchids illuminate the evolution of mycoheterotrophy.</title>
        <authorList>
            <person name="Li M.H."/>
            <person name="Liu K.W."/>
            <person name="Li Z."/>
            <person name="Lu H.C."/>
            <person name="Ye Q.L."/>
            <person name="Zhang D."/>
            <person name="Wang J.Y."/>
            <person name="Li Y.F."/>
            <person name="Zhong Z.M."/>
            <person name="Liu X."/>
            <person name="Yu X."/>
            <person name="Liu D.K."/>
            <person name="Tu X.D."/>
            <person name="Liu B."/>
            <person name="Hao Y."/>
            <person name="Liao X.Y."/>
            <person name="Jiang Y.T."/>
            <person name="Sun W.H."/>
            <person name="Chen J."/>
            <person name="Chen Y.Q."/>
            <person name="Ai Y."/>
            <person name="Zhai J.W."/>
            <person name="Wu S.S."/>
            <person name="Zhou Z."/>
            <person name="Hsiao Y.Y."/>
            <person name="Wu W.L."/>
            <person name="Chen Y.Y."/>
            <person name="Lin Y.F."/>
            <person name="Hsu J.L."/>
            <person name="Li C.Y."/>
            <person name="Wang Z.W."/>
            <person name="Zhao X."/>
            <person name="Zhong W.Y."/>
            <person name="Ma X.K."/>
            <person name="Ma L."/>
            <person name="Huang J."/>
            <person name="Chen G.Z."/>
            <person name="Huang M.Z."/>
            <person name="Huang L."/>
            <person name="Peng D.H."/>
            <person name="Luo Y.B."/>
            <person name="Zou S.Q."/>
            <person name="Chen S.P."/>
            <person name="Lan S."/>
            <person name="Tsai W.C."/>
            <person name="Van de Peer Y."/>
            <person name="Liu Z.J."/>
        </authorList>
    </citation>
    <scope>NUCLEOTIDE SEQUENCE [LARGE SCALE GENOMIC DNA]</scope>
    <source>
        <strain evidence="9">Lor287</strain>
    </source>
</reference>
<evidence type="ECO:0000256" key="5">
    <source>
        <dbReference type="PROSITE-ProRule" id="PRU00047"/>
    </source>
</evidence>
<dbReference type="SUPFAM" id="SSF53098">
    <property type="entry name" value="Ribonuclease H-like"/>
    <property type="match status" value="1"/>
</dbReference>
<dbReference type="InterPro" id="IPR054722">
    <property type="entry name" value="PolX-like_BBD"/>
</dbReference>
<keyword evidence="5" id="KW-0863">Zinc-finger</keyword>
<evidence type="ECO:0000313" key="9">
    <source>
        <dbReference type="EMBL" id="KAK8957861.1"/>
    </source>
</evidence>
<evidence type="ECO:0000313" key="10">
    <source>
        <dbReference type="Proteomes" id="UP001418222"/>
    </source>
</evidence>
<keyword evidence="5" id="KW-0862">Zinc</keyword>
<evidence type="ECO:0000256" key="3">
    <source>
        <dbReference type="ARBA" id="ARBA00022750"/>
    </source>
</evidence>
<dbReference type="Pfam" id="PF00665">
    <property type="entry name" value="rve"/>
    <property type="match status" value="1"/>
</dbReference>
<evidence type="ECO:0000259" key="7">
    <source>
        <dbReference type="PROSITE" id="PS50158"/>
    </source>
</evidence>
<dbReference type="InterPro" id="IPR013103">
    <property type="entry name" value="RVT_2"/>
</dbReference>
<keyword evidence="3" id="KW-0064">Aspartyl protease</keyword>
<dbReference type="SMART" id="SM00343">
    <property type="entry name" value="ZnF_C2HC"/>
    <property type="match status" value="1"/>
</dbReference>
<keyword evidence="10" id="KW-1185">Reference proteome</keyword>
<feature type="region of interest" description="Disordered" evidence="6">
    <location>
        <begin position="1422"/>
        <end position="1441"/>
    </location>
</feature>
<name>A0AAP0C1Q1_9ASPA</name>
<evidence type="ECO:0000256" key="6">
    <source>
        <dbReference type="SAM" id="MobiDB-lite"/>
    </source>
</evidence>
<dbReference type="SUPFAM" id="SSF57756">
    <property type="entry name" value="Retrovirus zinc finger-like domains"/>
    <property type="match status" value="1"/>
</dbReference>
<dbReference type="GO" id="GO:0015074">
    <property type="term" value="P:DNA integration"/>
    <property type="evidence" value="ECO:0007669"/>
    <property type="project" value="InterPro"/>
</dbReference>
<dbReference type="InterPro" id="IPR057670">
    <property type="entry name" value="SH3_retrovirus"/>
</dbReference>
<dbReference type="PROSITE" id="PS50158">
    <property type="entry name" value="ZF_CCHC"/>
    <property type="match status" value="1"/>
</dbReference>
<dbReference type="Pfam" id="PF00098">
    <property type="entry name" value="zf-CCHC"/>
    <property type="match status" value="1"/>
</dbReference>
<gene>
    <name evidence="9" type="ORF">KSP39_PZI000571</name>
</gene>
<dbReference type="Pfam" id="PF22936">
    <property type="entry name" value="Pol_BBD"/>
    <property type="match status" value="1"/>
</dbReference>
<dbReference type="EMBL" id="JBBWWQ010000001">
    <property type="protein sequence ID" value="KAK8957861.1"/>
    <property type="molecule type" value="Genomic_DNA"/>
</dbReference>
<dbReference type="Pfam" id="PF07727">
    <property type="entry name" value="RVT_2"/>
    <property type="match status" value="1"/>
</dbReference>
<dbReference type="PROSITE" id="PS50994">
    <property type="entry name" value="INTEGRASE"/>
    <property type="match status" value="1"/>
</dbReference>
<dbReference type="Pfam" id="PF14223">
    <property type="entry name" value="Retrotran_gag_2"/>
    <property type="match status" value="1"/>
</dbReference>
<feature type="region of interest" description="Disordered" evidence="6">
    <location>
        <begin position="812"/>
        <end position="835"/>
    </location>
</feature>
<dbReference type="CDD" id="cd09272">
    <property type="entry name" value="RNase_HI_RT_Ty1"/>
    <property type="match status" value="1"/>
</dbReference>
<keyword evidence="2" id="KW-0479">Metal-binding</keyword>
<evidence type="ECO:0000256" key="4">
    <source>
        <dbReference type="ARBA" id="ARBA00022801"/>
    </source>
</evidence>
<dbReference type="Gene3D" id="3.30.420.10">
    <property type="entry name" value="Ribonuclease H-like superfamily/Ribonuclease H"/>
    <property type="match status" value="1"/>
</dbReference>
<keyword evidence="1" id="KW-0645">Protease</keyword>
<dbReference type="InterPro" id="IPR012337">
    <property type="entry name" value="RNaseH-like_sf"/>
</dbReference>
<dbReference type="InterPro" id="IPR036875">
    <property type="entry name" value="Znf_CCHC_sf"/>
</dbReference>
<proteinExistence type="predicted"/>
<dbReference type="Pfam" id="PF25597">
    <property type="entry name" value="SH3_retrovirus"/>
    <property type="match status" value="1"/>
</dbReference>
<protein>
    <recommendedName>
        <fullName evidence="11">Polyprotein</fullName>
    </recommendedName>
</protein>
<dbReference type="InterPro" id="IPR001584">
    <property type="entry name" value="Integrase_cat-core"/>
</dbReference>
<dbReference type="GO" id="GO:0004190">
    <property type="term" value="F:aspartic-type endopeptidase activity"/>
    <property type="evidence" value="ECO:0007669"/>
    <property type="project" value="UniProtKB-KW"/>
</dbReference>
<dbReference type="InterPro" id="IPR039537">
    <property type="entry name" value="Retrotran_Ty1/copia-like"/>
</dbReference>
<dbReference type="InterPro" id="IPR043502">
    <property type="entry name" value="DNA/RNA_pol_sf"/>
</dbReference>
<dbReference type="InterPro" id="IPR025724">
    <property type="entry name" value="GAG-pre-integrase_dom"/>
</dbReference>
<evidence type="ECO:0008006" key="11">
    <source>
        <dbReference type="Google" id="ProtNLM"/>
    </source>
</evidence>
<dbReference type="GO" id="GO:0008270">
    <property type="term" value="F:zinc ion binding"/>
    <property type="evidence" value="ECO:0007669"/>
    <property type="project" value="UniProtKB-KW"/>
</dbReference>
<keyword evidence="4" id="KW-0378">Hydrolase</keyword>
<feature type="domain" description="CCHC-type" evidence="7">
    <location>
        <begin position="259"/>
        <end position="274"/>
    </location>
</feature>
<dbReference type="Gene3D" id="4.10.60.10">
    <property type="entry name" value="Zinc finger, CCHC-type"/>
    <property type="match status" value="1"/>
</dbReference>
<feature type="compositionally biased region" description="Low complexity" evidence="6">
    <location>
        <begin position="1432"/>
        <end position="1441"/>
    </location>
</feature>
<dbReference type="Pfam" id="PF13976">
    <property type="entry name" value="gag_pre-integrs"/>
    <property type="match status" value="1"/>
</dbReference>